<comment type="caution">
    <text evidence="2">The sequence shown here is derived from an EMBL/GenBank/DDBJ whole genome shotgun (WGS) entry which is preliminary data.</text>
</comment>
<dbReference type="EMBL" id="LSFM01000023">
    <property type="protein sequence ID" value="OBY62531.1"/>
    <property type="molecule type" value="Genomic_DNA"/>
</dbReference>
<evidence type="ECO:0000313" key="2">
    <source>
        <dbReference type="EMBL" id="OBY62531.1"/>
    </source>
</evidence>
<sequence>MNKLLFFFVLSISISSLAQKNLIKNGGFETKLDNWRGNSASINPYEKKSGENSCIITQYVGKEWKGIDQIANIPENSYALEISIWTKSDAIKGGKEKYNAGVAIAEFVNNIDAKVSSTNIAEVTGTTTWTLNKQLIIVPKEASKLRIMLALAQTNGVIIFDDLNVVGVTKEDYLKKKEEYLLEKKQEQVEQTTMPKVLLNGDFQNDLSNWNGTGKVISDPENSENFCASISSITNEWVAIDQSADIPEDAKIIEIKGWLKAENIIQGTEPWNSGSFIVQFTEDGTTKTADDQTIGTVTGTTEWKFFRKIFAIPNETRSYRVMLAMSNCTGILLADNIQIKIIK</sequence>
<evidence type="ECO:0000313" key="3">
    <source>
        <dbReference type="Proteomes" id="UP000092584"/>
    </source>
</evidence>
<dbReference type="Gene3D" id="2.60.120.260">
    <property type="entry name" value="Galactose-binding domain-like"/>
    <property type="match status" value="2"/>
</dbReference>
<feature type="chain" id="PRO_5008615544" description="CBM-cenC domain-containing protein" evidence="1">
    <location>
        <begin position="19"/>
        <end position="343"/>
    </location>
</feature>
<accession>A0A1B8TS75</accession>
<keyword evidence="1" id="KW-0732">Signal</keyword>
<reference evidence="3" key="1">
    <citation type="submission" date="2016-02" db="EMBL/GenBank/DDBJ databases">
        <authorList>
            <person name="Shin S.-K."/>
            <person name="Yi H."/>
            <person name="Kim E."/>
        </authorList>
    </citation>
    <scope>NUCLEOTIDE SEQUENCE [LARGE SCALE GENOMIC DNA]</scope>
    <source>
        <strain evidence="3">LPB0003</strain>
    </source>
</reference>
<dbReference type="Proteomes" id="UP000092584">
    <property type="component" value="Unassembled WGS sequence"/>
</dbReference>
<dbReference type="AlphaFoldDB" id="A0A1B8TS75"/>
<protein>
    <recommendedName>
        <fullName evidence="4">CBM-cenC domain-containing protein</fullName>
    </recommendedName>
</protein>
<evidence type="ECO:0008006" key="4">
    <source>
        <dbReference type="Google" id="ProtNLM"/>
    </source>
</evidence>
<dbReference type="RefSeq" id="WP_065319516.1">
    <property type="nucleotide sequence ID" value="NZ_CP017477.1"/>
</dbReference>
<dbReference type="STRING" id="1774273.LPB03_10215"/>
<dbReference type="OrthoDB" id="673539at2"/>
<feature type="signal peptide" evidence="1">
    <location>
        <begin position="1"/>
        <end position="18"/>
    </location>
</feature>
<keyword evidence="3" id="KW-1185">Reference proteome</keyword>
<dbReference type="KEGG" id="pob:LPB03_10215"/>
<proteinExistence type="predicted"/>
<organism evidence="2 3">
    <name type="scientific">Polaribacter vadi</name>
    <dbReference type="NCBI Taxonomy" id="1774273"/>
    <lineage>
        <taxon>Bacteria</taxon>
        <taxon>Pseudomonadati</taxon>
        <taxon>Bacteroidota</taxon>
        <taxon>Flavobacteriia</taxon>
        <taxon>Flavobacteriales</taxon>
        <taxon>Flavobacteriaceae</taxon>
    </lineage>
</organism>
<gene>
    <name evidence="2" type="ORF">LPB3_10225</name>
</gene>
<evidence type="ECO:0000256" key="1">
    <source>
        <dbReference type="SAM" id="SignalP"/>
    </source>
</evidence>
<name>A0A1B8TS75_9FLAO</name>